<organism evidence="5 6">
    <name type="scientific">Ochrobactrum quorumnocens</name>
    <dbReference type="NCBI Taxonomy" id="271865"/>
    <lineage>
        <taxon>Bacteria</taxon>
        <taxon>Pseudomonadati</taxon>
        <taxon>Pseudomonadota</taxon>
        <taxon>Alphaproteobacteria</taxon>
        <taxon>Hyphomicrobiales</taxon>
        <taxon>Brucellaceae</taxon>
        <taxon>Brucella/Ochrobactrum group</taxon>
        <taxon>Ochrobactrum</taxon>
    </lineage>
</organism>
<dbReference type="EC" id="4.1.1.-" evidence="5"/>
<dbReference type="Pfam" id="PF01977">
    <property type="entry name" value="UbiD"/>
    <property type="match status" value="1"/>
</dbReference>
<geneLocation type="plasmid" evidence="5 6">
    <name>unnamed1</name>
</geneLocation>
<dbReference type="SUPFAM" id="SSF143968">
    <property type="entry name" value="UbiD C-terminal domain-like"/>
    <property type="match status" value="1"/>
</dbReference>
<dbReference type="Pfam" id="PF20695">
    <property type="entry name" value="UbiD_N"/>
    <property type="match status" value="1"/>
</dbReference>
<comment type="similarity">
    <text evidence="1">Belongs to the UbiD family.</text>
</comment>
<feature type="domain" description="3-octaprenyl-4-hydroxybenzoate carboxy-lyase-like Rift-related" evidence="2">
    <location>
        <begin position="105"/>
        <end position="292"/>
    </location>
</feature>
<dbReference type="Gene3D" id="3.40.1670.10">
    <property type="entry name" value="UbiD C-terminal domain-like"/>
    <property type="match status" value="1"/>
</dbReference>
<dbReference type="OrthoDB" id="9809841at2"/>
<feature type="domain" description="3-octaprenyl-4-hydroxybenzoate carboxy-lyase-like N-terminal" evidence="3">
    <location>
        <begin position="5"/>
        <end position="81"/>
    </location>
</feature>
<name>A0A248UPV1_9HYPH</name>
<dbReference type="Pfam" id="PF20696">
    <property type="entry name" value="UbiD_C"/>
    <property type="match status" value="1"/>
</dbReference>
<dbReference type="NCBIfam" id="TIGR00148">
    <property type="entry name" value="UbiD family decarboxylase"/>
    <property type="match status" value="1"/>
</dbReference>
<evidence type="ECO:0000259" key="2">
    <source>
        <dbReference type="Pfam" id="PF01977"/>
    </source>
</evidence>
<keyword evidence="5" id="KW-0456">Lyase</keyword>
<dbReference type="InterPro" id="IPR049383">
    <property type="entry name" value="UbiD-like_N"/>
</dbReference>
<evidence type="ECO:0000259" key="3">
    <source>
        <dbReference type="Pfam" id="PF20695"/>
    </source>
</evidence>
<dbReference type="KEGG" id="och:CES85_3659"/>
<dbReference type="GO" id="GO:0016831">
    <property type="term" value="F:carboxy-lyase activity"/>
    <property type="evidence" value="ECO:0007669"/>
    <property type="project" value="InterPro"/>
</dbReference>
<keyword evidence="5" id="KW-0614">Plasmid</keyword>
<dbReference type="InterPro" id="IPR048304">
    <property type="entry name" value="UbiD_Rift_dom"/>
</dbReference>
<protein>
    <submittedName>
        <fullName evidence="5">UbiD decarboxylase family protein</fullName>
        <ecNumber evidence="5">4.1.1.-</ecNumber>
    </submittedName>
</protein>
<proteinExistence type="inferred from homology"/>
<gene>
    <name evidence="5" type="ORF">CES85_3659</name>
</gene>
<dbReference type="RefSeq" id="WP_095448692.1">
    <property type="nucleotide sequence ID" value="NZ_CP022605.1"/>
</dbReference>
<dbReference type="PANTHER" id="PTHR30108:SF21">
    <property type="entry name" value="4-HYDROXYBENZOATE DECARBOXYLASE"/>
    <property type="match status" value="1"/>
</dbReference>
<reference evidence="5 6" key="1">
    <citation type="submission" date="2017-07" db="EMBL/GenBank/DDBJ databases">
        <title>Phylogenetic study on the rhizospheric bacterium Ochrobactrum sp. A44.</title>
        <authorList>
            <person name="Krzyzanowska D.M."/>
            <person name="Ossowicki A."/>
            <person name="Rajewska M."/>
            <person name="Maciag T."/>
            <person name="Kaczynski Z."/>
            <person name="Czerwicka M."/>
            <person name="Jafra S."/>
        </authorList>
    </citation>
    <scope>NUCLEOTIDE SEQUENCE [LARGE SCALE GENOMIC DNA]</scope>
    <source>
        <strain evidence="5 6">A44</strain>
        <plasmid evidence="5 6">unnamed1</plasmid>
    </source>
</reference>
<dbReference type="GO" id="GO:0005737">
    <property type="term" value="C:cytoplasm"/>
    <property type="evidence" value="ECO:0007669"/>
    <property type="project" value="TreeGrafter"/>
</dbReference>
<feature type="domain" description="3-octaprenyl-4-hydroxybenzoate carboxy-lyase-like C-terminal" evidence="4">
    <location>
        <begin position="299"/>
        <end position="413"/>
    </location>
</feature>
<dbReference type="Proteomes" id="UP000215256">
    <property type="component" value="Plasmid unnamed1"/>
</dbReference>
<dbReference type="InterPro" id="IPR049381">
    <property type="entry name" value="UbiD-like_C"/>
</dbReference>
<sequence>MRDFIKKLEERGDLLVVDREIDPAHELAAVTQLAQKKWARPVMFTNVKGTRFPVVSNVYSTRDRIAEVIGIDAKDFCTQWSRLASLGTSEMKEPLKLADHCELPEYEEVKLSDLPLITYSDRDGAPYFTSAMFIAKDPETGVGNLSYHRSMFISDQELRCRLAPRHHLTIYHEKAEKLGKPLEAAMLIGPPSHAFLTAAAPLPYDVDELEVAARLRGRTIAMRKCNHIDLEVPAETEVVIEGRFLPNERRAEGPFGEFMGYYVPVGPNAVFEVLGVTVRKDAMFHSILCGSPEEVLTLELSVSANIYQRLSAALPGIVNVTCQPFVNHAIIQIDPQFEGHARQVMLAAIGAEPIWSKQITVVDTDVNIYDMDDVQWAILTRCRPDKDMLVIPDTPSFYRDEQKDHWGRLLVDATKPWGRELEFERKRLRFGDSVKASDWFEGA</sequence>
<dbReference type="InterPro" id="IPR002830">
    <property type="entry name" value="UbiD"/>
</dbReference>
<evidence type="ECO:0000259" key="4">
    <source>
        <dbReference type="Pfam" id="PF20696"/>
    </source>
</evidence>
<dbReference type="SUPFAM" id="SSF50475">
    <property type="entry name" value="FMN-binding split barrel"/>
    <property type="match status" value="1"/>
</dbReference>
<evidence type="ECO:0000256" key="1">
    <source>
        <dbReference type="ARBA" id="ARBA00010021"/>
    </source>
</evidence>
<dbReference type="AlphaFoldDB" id="A0A248UPV1"/>
<dbReference type="PANTHER" id="PTHR30108">
    <property type="entry name" value="3-OCTAPRENYL-4-HYDROXYBENZOATE CARBOXY-LYASE-RELATED"/>
    <property type="match status" value="1"/>
</dbReference>
<evidence type="ECO:0000313" key="5">
    <source>
        <dbReference type="EMBL" id="ASV88580.1"/>
    </source>
</evidence>
<dbReference type="EMBL" id="CP022605">
    <property type="protein sequence ID" value="ASV88580.1"/>
    <property type="molecule type" value="Genomic_DNA"/>
</dbReference>
<accession>A0A248UPV1</accession>
<evidence type="ECO:0000313" key="6">
    <source>
        <dbReference type="Proteomes" id="UP000215256"/>
    </source>
</evidence>